<evidence type="ECO:0000256" key="1">
    <source>
        <dbReference type="ARBA" id="ARBA00037999"/>
    </source>
</evidence>
<keyword evidence="6" id="KW-1185">Reference proteome</keyword>
<keyword evidence="5" id="KW-0032">Aminotransferase</keyword>
<organism evidence="5 6">
    <name type="scientific">Vineibacter terrae</name>
    <dbReference type="NCBI Taxonomy" id="2586908"/>
    <lineage>
        <taxon>Bacteria</taxon>
        <taxon>Pseudomonadati</taxon>
        <taxon>Pseudomonadota</taxon>
        <taxon>Alphaproteobacteria</taxon>
        <taxon>Hyphomicrobiales</taxon>
        <taxon>Vineibacter</taxon>
    </lineage>
</organism>
<dbReference type="PIRSF" id="PIRSF000390">
    <property type="entry name" value="PLP_StrS"/>
    <property type="match status" value="1"/>
</dbReference>
<sequence>MTDIIHAIDISAPTISDEPRRITQVRPWLGEAEIDAVIDVMRDGWITEGRHAQAFCEKLNGLIGSTHGVLAPNGTLALALGLMALGIGPGDEVLVPDTTFIGSATAVLMVGAAPVFVDVEDQTFQIDMGRAGQHLSPRTRAIMPVHLFGTACDMTAVLEFARRHKLAVIEDAAQGIGVTFGNHHVGSLGDVGCFSFFADKTITTGEGGYVACRDPAVHERLRLLRNQGRLQRGSFIHEAVGYNFRMTDLQCAIGLAQLARLDMVISRKARLWRRYRDHLAGVPQVRVLGAAPHAGHVPFRCVLMAQNVRALMAHLEAAGVETRSFFYPMHRQPGLAAHAGAPPADDAAFPNATYGWDHGVCLPIHPTLSIAEVDVICAAIADFYGA</sequence>
<evidence type="ECO:0000256" key="3">
    <source>
        <dbReference type="PIRSR" id="PIRSR000390-2"/>
    </source>
</evidence>
<dbReference type="PANTHER" id="PTHR30244">
    <property type="entry name" value="TRANSAMINASE"/>
    <property type="match status" value="1"/>
</dbReference>
<dbReference type="OrthoDB" id="9768668at2"/>
<name>A0A5C8PUQ6_9HYPH</name>
<evidence type="ECO:0000256" key="2">
    <source>
        <dbReference type="PIRSR" id="PIRSR000390-1"/>
    </source>
</evidence>
<accession>A0A5C8PUQ6</accession>
<keyword evidence="3 4" id="KW-0663">Pyridoxal phosphate</keyword>
<reference evidence="5 6" key="1">
    <citation type="submission" date="2019-06" db="EMBL/GenBank/DDBJ databases">
        <title>New taxonomy in bacterial strain CC-CFT640, isolated from vineyard.</title>
        <authorList>
            <person name="Lin S.-Y."/>
            <person name="Tsai C.-F."/>
            <person name="Young C.-C."/>
        </authorList>
    </citation>
    <scope>NUCLEOTIDE SEQUENCE [LARGE SCALE GENOMIC DNA]</scope>
    <source>
        <strain evidence="5 6">CC-CFT640</strain>
    </source>
</reference>
<dbReference type="InterPro" id="IPR000653">
    <property type="entry name" value="DegT/StrS_aminotransferase"/>
</dbReference>
<dbReference type="CDD" id="cd00616">
    <property type="entry name" value="AHBA_syn"/>
    <property type="match status" value="1"/>
</dbReference>
<dbReference type="AlphaFoldDB" id="A0A5C8PUQ6"/>
<evidence type="ECO:0000256" key="4">
    <source>
        <dbReference type="RuleBase" id="RU004508"/>
    </source>
</evidence>
<dbReference type="InterPro" id="IPR015424">
    <property type="entry name" value="PyrdxlP-dep_Trfase"/>
</dbReference>
<dbReference type="GO" id="GO:0030170">
    <property type="term" value="F:pyridoxal phosphate binding"/>
    <property type="evidence" value="ECO:0007669"/>
    <property type="project" value="TreeGrafter"/>
</dbReference>
<dbReference type="InterPro" id="IPR015422">
    <property type="entry name" value="PyrdxlP-dep_Trfase_small"/>
</dbReference>
<proteinExistence type="inferred from homology"/>
<comment type="caution">
    <text evidence="5">The sequence shown here is derived from an EMBL/GenBank/DDBJ whole genome shotgun (WGS) entry which is preliminary data.</text>
</comment>
<dbReference type="EMBL" id="VDUZ01000003">
    <property type="protein sequence ID" value="TXL81639.1"/>
    <property type="molecule type" value="Genomic_DNA"/>
</dbReference>
<dbReference type="Proteomes" id="UP000321638">
    <property type="component" value="Unassembled WGS sequence"/>
</dbReference>
<dbReference type="PANTHER" id="PTHR30244:SF34">
    <property type="entry name" value="DTDP-4-AMINO-4,6-DIDEOXYGALACTOSE TRANSAMINASE"/>
    <property type="match status" value="1"/>
</dbReference>
<feature type="modified residue" description="N6-(pyridoxal phosphate)lysine" evidence="3">
    <location>
        <position position="200"/>
    </location>
</feature>
<dbReference type="GO" id="GO:0000271">
    <property type="term" value="P:polysaccharide biosynthetic process"/>
    <property type="evidence" value="ECO:0007669"/>
    <property type="project" value="TreeGrafter"/>
</dbReference>
<dbReference type="Gene3D" id="3.90.1150.10">
    <property type="entry name" value="Aspartate Aminotransferase, domain 1"/>
    <property type="match status" value="1"/>
</dbReference>
<dbReference type="GO" id="GO:0008483">
    <property type="term" value="F:transaminase activity"/>
    <property type="evidence" value="ECO:0007669"/>
    <property type="project" value="UniProtKB-KW"/>
</dbReference>
<comment type="similarity">
    <text evidence="1 4">Belongs to the DegT/DnrJ/EryC1 family.</text>
</comment>
<dbReference type="Gene3D" id="3.40.640.10">
    <property type="entry name" value="Type I PLP-dependent aspartate aminotransferase-like (Major domain)"/>
    <property type="match status" value="1"/>
</dbReference>
<keyword evidence="5" id="KW-0808">Transferase</keyword>
<feature type="active site" description="Proton acceptor" evidence="2">
    <location>
        <position position="200"/>
    </location>
</feature>
<evidence type="ECO:0000313" key="5">
    <source>
        <dbReference type="EMBL" id="TXL81639.1"/>
    </source>
</evidence>
<gene>
    <name evidence="5" type="ORF">FHP25_03675</name>
</gene>
<dbReference type="SUPFAM" id="SSF53383">
    <property type="entry name" value="PLP-dependent transferases"/>
    <property type="match status" value="1"/>
</dbReference>
<dbReference type="InterPro" id="IPR015421">
    <property type="entry name" value="PyrdxlP-dep_Trfase_major"/>
</dbReference>
<dbReference type="Pfam" id="PF01041">
    <property type="entry name" value="DegT_DnrJ_EryC1"/>
    <property type="match status" value="1"/>
</dbReference>
<evidence type="ECO:0000313" key="6">
    <source>
        <dbReference type="Proteomes" id="UP000321638"/>
    </source>
</evidence>
<protein>
    <submittedName>
        <fullName evidence="5">DegT/DnrJ/EryC1/StrS family aminotransferase</fullName>
    </submittedName>
</protein>